<dbReference type="Pfam" id="PF00535">
    <property type="entry name" value="Glycos_transf_2"/>
    <property type="match status" value="1"/>
</dbReference>
<organism evidence="3 4">
    <name type="scientific">Marinifilum caeruleilacunae</name>
    <dbReference type="NCBI Taxonomy" id="2499076"/>
    <lineage>
        <taxon>Bacteria</taxon>
        <taxon>Pseudomonadati</taxon>
        <taxon>Bacteroidota</taxon>
        <taxon>Bacteroidia</taxon>
        <taxon>Marinilabiliales</taxon>
        <taxon>Marinifilaceae</taxon>
    </lineage>
</organism>
<evidence type="ECO:0000259" key="2">
    <source>
        <dbReference type="Pfam" id="PF00535"/>
    </source>
</evidence>
<dbReference type="PANTHER" id="PTHR43685">
    <property type="entry name" value="GLYCOSYLTRANSFERASE"/>
    <property type="match status" value="1"/>
</dbReference>
<keyword evidence="1" id="KW-1133">Transmembrane helix</keyword>
<gene>
    <name evidence="3" type="ORF">ELS83_18900</name>
</gene>
<evidence type="ECO:0000313" key="3">
    <source>
        <dbReference type="EMBL" id="NOU61870.1"/>
    </source>
</evidence>
<dbReference type="InterPro" id="IPR001173">
    <property type="entry name" value="Glyco_trans_2-like"/>
</dbReference>
<dbReference type="InterPro" id="IPR029044">
    <property type="entry name" value="Nucleotide-diphossugar_trans"/>
</dbReference>
<dbReference type="SUPFAM" id="SSF53448">
    <property type="entry name" value="Nucleotide-diphospho-sugar transferases"/>
    <property type="match status" value="1"/>
</dbReference>
<keyword evidence="1" id="KW-0472">Membrane</keyword>
<feature type="transmembrane region" description="Helical" evidence="1">
    <location>
        <begin position="328"/>
        <end position="356"/>
    </location>
</feature>
<feature type="domain" description="Glycosyltransferase 2-like" evidence="2">
    <location>
        <begin position="86"/>
        <end position="232"/>
    </location>
</feature>
<dbReference type="InterPro" id="IPR050834">
    <property type="entry name" value="Glycosyltransf_2"/>
</dbReference>
<name>A0ABX1X0G5_9BACT</name>
<comment type="caution">
    <text evidence="3">The sequence shown here is derived from an EMBL/GenBank/DDBJ whole genome shotgun (WGS) entry which is preliminary data.</text>
</comment>
<dbReference type="Gene3D" id="3.90.550.10">
    <property type="entry name" value="Spore Coat Polysaccharide Biosynthesis Protein SpsA, Chain A"/>
    <property type="match status" value="1"/>
</dbReference>
<dbReference type="Proteomes" id="UP000732105">
    <property type="component" value="Unassembled WGS sequence"/>
</dbReference>
<dbReference type="PANTHER" id="PTHR43685:SF2">
    <property type="entry name" value="GLYCOSYLTRANSFERASE 2-LIKE DOMAIN-CONTAINING PROTEIN"/>
    <property type="match status" value="1"/>
</dbReference>
<evidence type="ECO:0000256" key="1">
    <source>
        <dbReference type="SAM" id="Phobius"/>
    </source>
</evidence>
<keyword evidence="1" id="KW-0812">Transmembrane</keyword>
<proteinExistence type="predicted"/>
<reference evidence="3 4" key="1">
    <citation type="submission" date="2018-12" db="EMBL/GenBank/DDBJ databases">
        <title>Marinifilum JC070 sp. nov., a marine bacterium isolated from Yongle Blue Hole in the South China Sea.</title>
        <authorList>
            <person name="Fu T."/>
        </authorList>
    </citation>
    <scope>NUCLEOTIDE SEQUENCE [LARGE SCALE GENOMIC DNA]</scope>
    <source>
        <strain evidence="3 4">JC070</strain>
    </source>
</reference>
<accession>A0ABX1X0G5</accession>
<dbReference type="EMBL" id="RZNH01000044">
    <property type="protein sequence ID" value="NOU61870.1"/>
    <property type="molecule type" value="Genomic_DNA"/>
</dbReference>
<feature type="transmembrane region" description="Helical" evidence="1">
    <location>
        <begin position="44"/>
        <end position="67"/>
    </location>
</feature>
<keyword evidence="4" id="KW-1185">Reference proteome</keyword>
<protein>
    <submittedName>
        <fullName evidence="3">Glycosyltransferase</fullName>
    </submittedName>
</protein>
<evidence type="ECO:0000313" key="4">
    <source>
        <dbReference type="Proteomes" id="UP000732105"/>
    </source>
</evidence>
<feature type="transmembrane region" description="Helical" evidence="1">
    <location>
        <begin position="376"/>
        <end position="397"/>
    </location>
</feature>
<sequence length="406" mass="47802">MIPAIFFRFKLFPQALDDEDSFKFELHKKNIVLETYFYHSLTPFQWFLIIGLALSFLTELFYSNFYLRKIKKKQEARINSASTPVSIVICAKNQAHYLEKNLRGFLNQDYPNFEIIVVDNGSVDDTEDVLIRLKNEYPHLRSTKIPIDDKFKHNKKLAITIGVKAAKHDRILHLNPNSFANSETWLQNTMAQAEGKLYNAYSNFDYRKGFFYNFYRYDLSKQMIKLAAFTKSNKLYAGNAYNMSFSKTDFLNNKGYAGNAHFEAGYDHILSIDLAKKTDYTFSSMPDTKLSVDAKNQAKVWRTLKKYYFRSRKHIPFKRKFLLDLEPVAQFLFLLFLILSAIYTQLYFSLLALYLVKIAVKGYSFKNALRHLREENLFLSSYVYVFLRPIYNLIFYIQSCTYSKRS</sequence>